<dbReference type="GO" id="GO:0050897">
    <property type="term" value="F:cobalt ion binding"/>
    <property type="evidence" value="ECO:0007669"/>
    <property type="project" value="TreeGrafter"/>
</dbReference>
<dbReference type="GO" id="GO:0015087">
    <property type="term" value="F:cobalt ion transmembrane transporter activity"/>
    <property type="evidence" value="ECO:0007669"/>
    <property type="project" value="TreeGrafter"/>
</dbReference>
<evidence type="ECO:0000256" key="7">
    <source>
        <dbReference type="ARBA" id="ARBA00022833"/>
    </source>
</evidence>
<dbReference type="SUPFAM" id="SSF144083">
    <property type="entry name" value="Magnesium transport protein CorA, transmembrane region"/>
    <property type="match status" value="1"/>
</dbReference>
<keyword evidence="13" id="KW-1185">Reference proteome</keyword>
<name>Q1MKP3_RHIJ3</name>
<dbReference type="eggNOG" id="COG0598">
    <property type="taxonomic scope" value="Bacteria"/>
</dbReference>
<dbReference type="GO" id="GO:0000287">
    <property type="term" value="F:magnesium ion binding"/>
    <property type="evidence" value="ECO:0007669"/>
    <property type="project" value="TreeGrafter"/>
</dbReference>
<accession>Q1MKP3</accession>
<dbReference type="Pfam" id="PF01544">
    <property type="entry name" value="CorA"/>
    <property type="match status" value="1"/>
</dbReference>
<dbReference type="InterPro" id="IPR002523">
    <property type="entry name" value="MgTranspt_CorA/ZnTranspt_ZntB"/>
</dbReference>
<evidence type="ECO:0000313" key="13">
    <source>
        <dbReference type="Proteomes" id="UP000006575"/>
    </source>
</evidence>
<reference evidence="12 13" key="1">
    <citation type="journal article" date="2006" name="Genome Biol.">
        <title>The genome of Rhizobium leguminosarum has recognizable core and accessory components.</title>
        <authorList>
            <person name="Young J.W."/>
            <person name="Crossman L.C."/>
            <person name="Johnston A.W.B."/>
            <person name="Thomson N.R."/>
            <person name="Ghazoui Z.F."/>
            <person name="Hull K.H."/>
            <person name="Wexler M."/>
            <person name="Curson A.R.J."/>
            <person name="Todd J.D."/>
            <person name="Poole P.S."/>
            <person name="Mauchline T.H."/>
            <person name="East A.K."/>
            <person name="Quail M.A."/>
            <person name="Churcher C."/>
            <person name="Arrowsmith C."/>
            <person name="Cherevach A."/>
            <person name="Chillingworth T."/>
            <person name="Clarke K."/>
            <person name="Cronin A."/>
            <person name="Davis P."/>
            <person name="Fraser A."/>
            <person name="Hance Z."/>
            <person name="Hauser H."/>
            <person name="Jagels K."/>
            <person name="Moule S."/>
            <person name="Mungall K."/>
            <person name="Norbertczak H."/>
            <person name="Rabbinowitsch E."/>
            <person name="Sanders M."/>
            <person name="Simmonds M."/>
            <person name="Whitehead S."/>
            <person name="Parkhill J."/>
        </authorList>
    </citation>
    <scope>NUCLEOTIDE SEQUENCE [LARGE SCALE GENOMIC DNA]</scope>
    <source>
        <strain evidence="13">DSM 114642 / LMG 32736 / 3841</strain>
    </source>
</reference>
<gene>
    <name evidence="12" type="ordered locus">RL0964</name>
</gene>
<organism evidence="12 13">
    <name type="scientific">Rhizobium johnstonii (strain DSM 114642 / LMG 32736 / 3841)</name>
    <name type="common">Rhizobium leguminosarum bv. viciae</name>
    <dbReference type="NCBI Taxonomy" id="216596"/>
    <lineage>
        <taxon>Bacteria</taxon>
        <taxon>Pseudomonadati</taxon>
        <taxon>Pseudomonadota</taxon>
        <taxon>Alphaproteobacteria</taxon>
        <taxon>Hyphomicrobiales</taxon>
        <taxon>Rhizobiaceae</taxon>
        <taxon>Rhizobium/Agrobacterium group</taxon>
        <taxon>Rhizobium</taxon>
        <taxon>Rhizobium johnstonii</taxon>
    </lineage>
</organism>
<evidence type="ECO:0000256" key="2">
    <source>
        <dbReference type="ARBA" id="ARBA00009765"/>
    </source>
</evidence>
<comment type="subcellular location">
    <subcellularLocation>
        <location evidence="1">Cell membrane</location>
        <topology evidence="1">Multi-pass membrane protein</topology>
    </subcellularLocation>
</comment>
<dbReference type="SUPFAM" id="SSF143865">
    <property type="entry name" value="CorA soluble domain-like"/>
    <property type="match status" value="1"/>
</dbReference>
<evidence type="ECO:0000256" key="8">
    <source>
        <dbReference type="ARBA" id="ARBA00022989"/>
    </source>
</evidence>
<dbReference type="Proteomes" id="UP000006575">
    <property type="component" value="Chromosome"/>
</dbReference>
<dbReference type="PANTHER" id="PTHR46494">
    <property type="entry name" value="CORA FAMILY METAL ION TRANSPORTER (EUROFUNG)"/>
    <property type="match status" value="1"/>
</dbReference>
<keyword evidence="6 11" id="KW-0812">Transmembrane</keyword>
<evidence type="ECO:0000256" key="9">
    <source>
        <dbReference type="ARBA" id="ARBA00023065"/>
    </source>
</evidence>
<evidence type="ECO:0000256" key="3">
    <source>
        <dbReference type="ARBA" id="ARBA00022448"/>
    </source>
</evidence>
<dbReference type="InterPro" id="IPR045861">
    <property type="entry name" value="CorA_cytoplasmic_dom"/>
</dbReference>
<protein>
    <submittedName>
        <fullName evidence="12">Cationic transport protein</fullName>
    </submittedName>
</protein>
<evidence type="ECO:0000256" key="11">
    <source>
        <dbReference type="SAM" id="Phobius"/>
    </source>
</evidence>
<dbReference type="InterPro" id="IPR045863">
    <property type="entry name" value="CorA_TM1_TM2"/>
</dbReference>
<dbReference type="GO" id="GO:0005886">
    <property type="term" value="C:plasma membrane"/>
    <property type="evidence" value="ECO:0007669"/>
    <property type="project" value="UniProtKB-SubCell"/>
</dbReference>
<dbReference type="KEGG" id="rle:RL0964"/>
<sequence length="358" mass="41073">MLLHRRPNGRHEQPLREDIAFAKDRRTMDTLPVNIPGFVWAYRFSPGEKTAVRLNNSATVAELTADNCFYWLHLNLVDARVPALLDTLDGLTEDAKSALTTRDTHAAITVDEQMLYGTLVDCQRDFAEDTNNLGWLHFAMSDRFLITTRLQPLRSVERARALIDKNPGKFSRPVDLFELLVIEFQRTLIAIVIELTEELNQIEDIVYDSAQRDERRRLAPVRRTVVRLHRHLRTVLALMRRAAAADDDEMPFGFDDVARRLTSRLETVDHDIYALQDRARLLHEEIDSKQSSETNRHLYLLSIMTAFLLPPTLVTGFFGMNTANLPFAVGDYGTEYAVVLIVASIAFAWWLLRRVDIL</sequence>
<keyword evidence="3" id="KW-0813">Transport</keyword>
<dbReference type="HOGENOM" id="CLU_007127_2_1_5"/>
<dbReference type="AlphaFoldDB" id="Q1MKP3"/>
<keyword evidence="10 11" id="KW-0472">Membrane</keyword>
<dbReference type="PANTHER" id="PTHR46494:SF3">
    <property type="entry name" value="ZINC TRANSPORT PROTEIN ZNTB"/>
    <property type="match status" value="1"/>
</dbReference>
<dbReference type="EMBL" id="AM236080">
    <property type="protein sequence ID" value="CAK06461.1"/>
    <property type="molecule type" value="Genomic_DNA"/>
</dbReference>
<evidence type="ECO:0000313" key="12">
    <source>
        <dbReference type="EMBL" id="CAK06461.1"/>
    </source>
</evidence>
<evidence type="ECO:0000256" key="1">
    <source>
        <dbReference type="ARBA" id="ARBA00004651"/>
    </source>
</evidence>
<dbReference type="EnsemblBacteria" id="CAK06461">
    <property type="protein sequence ID" value="CAK06461"/>
    <property type="gene ID" value="RL0964"/>
</dbReference>
<dbReference type="Gene3D" id="3.30.460.20">
    <property type="entry name" value="CorA soluble domain-like"/>
    <property type="match status" value="1"/>
</dbReference>
<dbReference type="CDD" id="cd12834">
    <property type="entry name" value="ZntB_u1"/>
    <property type="match status" value="1"/>
</dbReference>
<keyword evidence="8 11" id="KW-1133">Transmembrane helix</keyword>
<keyword evidence="4" id="KW-1003">Cell membrane</keyword>
<keyword evidence="9" id="KW-0406">Ion transport</keyword>
<proteinExistence type="inferred from homology"/>
<evidence type="ECO:0000256" key="5">
    <source>
        <dbReference type="ARBA" id="ARBA00022519"/>
    </source>
</evidence>
<keyword evidence="5" id="KW-0997">Cell inner membrane</keyword>
<feature type="transmembrane region" description="Helical" evidence="11">
    <location>
        <begin position="332"/>
        <end position="352"/>
    </location>
</feature>
<comment type="similarity">
    <text evidence="2">Belongs to the CorA metal ion transporter (MIT) (TC 1.A.35) family.</text>
</comment>
<evidence type="ECO:0000256" key="6">
    <source>
        <dbReference type="ARBA" id="ARBA00022692"/>
    </source>
</evidence>
<evidence type="ECO:0000256" key="10">
    <source>
        <dbReference type="ARBA" id="ARBA00023136"/>
    </source>
</evidence>
<dbReference type="GO" id="GO:0015095">
    <property type="term" value="F:magnesium ion transmembrane transporter activity"/>
    <property type="evidence" value="ECO:0007669"/>
    <property type="project" value="TreeGrafter"/>
</dbReference>
<feature type="transmembrane region" description="Helical" evidence="11">
    <location>
        <begin position="298"/>
        <end position="320"/>
    </location>
</feature>
<evidence type="ECO:0000256" key="4">
    <source>
        <dbReference type="ARBA" id="ARBA00022475"/>
    </source>
</evidence>
<dbReference type="Gene3D" id="1.20.58.340">
    <property type="entry name" value="Magnesium transport protein CorA, transmembrane region"/>
    <property type="match status" value="2"/>
</dbReference>
<keyword evidence="7" id="KW-0862">Zinc</keyword>